<dbReference type="Gene3D" id="2.60.120.260">
    <property type="entry name" value="Galactose-binding domain-like"/>
    <property type="match status" value="1"/>
</dbReference>
<dbReference type="PANTHER" id="PTHR13246:SF1">
    <property type="entry name" value="CYTOSOLIC ENDO-BETA-N-ACETYLGLUCOSAMINIDASE"/>
    <property type="match status" value="1"/>
</dbReference>
<feature type="domain" description="Cytosolic endo-beta-N-acetylglucosaminidase TIM barrel" evidence="1">
    <location>
        <begin position="48"/>
        <end position="276"/>
    </location>
</feature>
<dbReference type="Gene3D" id="3.20.20.80">
    <property type="entry name" value="Glycosidases"/>
    <property type="match status" value="1"/>
</dbReference>
<reference evidence="2 3" key="1">
    <citation type="journal article" date="2024" name="Nat. Commun.">
        <title>Phylogenomics reveals the evolutionary origins of lichenization in chlorophyte algae.</title>
        <authorList>
            <person name="Puginier C."/>
            <person name="Libourel C."/>
            <person name="Otte J."/>
            <person name="Skaloud P."/>
            <person name="Haon M."/>
            <person name="Grisel S."/>
            <person name="Petersen M."/>
            <person name="Berrin J.G."/>
            <person name="Delaux P.M."/>
            <person name="Dal Grande F."/>
            <person name="Keller J."/>
        </authorList>
    </citation>
    <scope>NUCLEOTIDE SEQUENCE [LARGE SCALE GENOMIC DNA]</scope>
    <source>
        <strain evidence="2 3">SAG 216-7</strain>
    </source>
</reference>
<dbReference type="Proteomes" id="UP001491310">
    <property type="component" value="Unassembled WGS sequence"/>
</dbReference>
<dbReference type="InterPro" id="IPR005201">
    <property type="entry name" value="TIM_ENGase"/>
</dbReference>
<comment type="caution">
    <text evidence="2">The sequence shown here is derived from an EMBL/GenBank/DDBJ whole genome shotgun (WGS) entry which is preliminary data.</text>
</comment>
<name>A0ABR2YEP6_9CHLO</name>
<accession>A0ABR2YEP6</accession>
<evidence type="ECO:0000259" key="1">
    <source>
        <dbReference type="Pfam" id="PF03644"/>
    </source>
</evidence>
<dbReference type="Pfam" id="PF03644">
    <property type="entry name" value="Glyco_hydro_85"/>
    <property type="match status" value="1"/>
</dbReference>
<protein>
    <recommendedName>
        <fullName evidence="1">Cytosolic endo-beta-N-acetylglucosaminidase TIM barrel domain-containing protein</fullName>
    </recommendedName>
</protein>
<sequence length="420" mass="45991">MCQSPGLLIRLINFLAGFHKSWRTANTVKPASVFRMSTDLPTPLVFWHGVQVVGTFITEWGDGTEKCRQVFASECSAERTAHQLAAIAAFFRFEGWLINIECDLESALIPNLLHFLRTLTLLMRKQCPRSQVIWYDAVTTEGKLIWQNTLNDLNWPFFDATDAIFINYSWKAGTPLGAAAAARDRKQDVYMGIDVFGRGTFGGGQLNCNVAAAAARREGLGVALFAPGWVYEGYTGDWRLLNEQLWSSLADVLGPPHAIISGLPFVTSFCPGVGTAVHNLGKVVDSKPWFNLSMQSPQPLFGIAERVRVELVSGADNTAVRLSSLYAAVRPERAYEGGCSLQIKGSLCSGATGISVELFKAHFDVPAKGLSLVYALQQTDGAQISIELQTSDGHNLHMTGASLNTEEPVRNKCEIYTAYC</sequence>
<keyword evidence="3" id="KW-1185">Reference proteome</keyword>
<gene>
    <name evidence="2" type="ORF">WJX75_000958</name>
</gene>
<dbReference type="PANTHER" id="PTHR13246">
    <property type="entry name" value="ENDO BETA N-ACETYLGLUCOSAMINIDASE"/>
    <property type="match status" value="1"/>
</dbReference>
<dbReference type="EMBL" id="JALJOT010000013">
    <property type="protein sequence ID" value="KAK9903940.1"/>
    <property type="molecule type" value="Genomic_DNA"/>
</dbReference>
<evidence type="ECO:0000313" key="2">
    <source>
        <dbReference type="EMBL" id="KAK9903940.1"/>
    </source>
</evidence>
<dbReference type="InterPro" id="IPR032979">
    <property type="entry name" value="ENGase"/>
</dbReference>
<organism evidence="2 3">
    <name type="scientific">Coccomyxa subellipsoidea</name>
    <dbReference type="NCBI Taxonomy" id="248742"/>
    <lineage>
        <taxon>Eukaryota</taxon>
        <taxon>Viridiplantae</taxon>
        <taxon>Chlorophyta</taxon>
        <taxon>core chlorophytes</taxon>
        <taxon>Trebouxiophyceae</taxon>
        <taxon>Trebouxiophyceae incertae sedis</taxon>
        <taxon>Coccomyxaceae</taxon>
        <taxon>Coccomyxa</taxon>
    </lineage>
</organism>
<proteinExistence type="predicted"/>
<evidence type="ECO:0000313" key="3">
    <source>
        <dbReference type="Proteomes" id="UP001491310"/>
    </source>
</evidence>